<dbReference type="EMBL" id="JASCZI010211468">
    <property type="protein sequence ID" value="MED6192283.1"/>
    <property type="molecule type" value="Genomic_DNA"/>
</dbReference>
<feature type="region of interest" description="Disordered" evidence="1">
    <location>
        <begin position="167"/>
        <end position="248"/>
    </location>
</feature>
<dbReference type="Proteomes" id="UP001341840">
    <property type="component" value="Unassembled WGS sequence"/>
</dbReference>
<comment type="caution">
    <text evidence="2">The sequence shown here is derived from an EMBL/GenBank/DDBJ whole genome shotgun (WGS) entry which is preliminary data.</text>
</comment>
<feature type="compositionally biased region" description="Basic and acidic residues" evidence="1">
    <location>
        <begin position="1"/>
        <end position="16"/>
    </location>
</feature>
<feature type="compositionally biased region" description="Basic and acidic residues" evidence="1">
    <location>
        <begin position="291"/>
        <end position="311"/>
    </location>
</feature>
<feature type="region of interest" description="Disordered" evidence="1">
    <location>
        <begin position="290"/>
        <end position="335"/>
    </location>
</feature>
<feature type="region of interest" description="Disordered" evidence="1">
    <location>
        <begin position="1"/>
        <end position="57"/>
    </location>
</feature>
<feature type="compositionally biased region" description="Basic residues" evidence="1">
    <location>
        <begin position="213"/>
        <end position="224"/>
    </location>
</feature>
<dbReference type="InterPro" id="IPR012677">
    <property type="entry name" value="Nucleotide-bd_a/b_plait_sf"/>
</dbReference>
<keyword evidence="3" id="KW-1185">Reference proteome</keyword>
<evidence type="ECO:0000256" key="1">
    <source>
        <dbReference type="SAM" id="MobiDB-lite"/>
    </source>
</evidence>
<organism evidence="2 3">
    <name type="scientific">Stylosanthes scabra</name>
    <dbReference type="NCBI Taxonomy" id="79078"/>
    <lineage>
        <taxon>Eukaryota</taxon>
        <taxon>Viridiplantae</taxon>
        <taxon>Streptophyta</taxon>
        <taxon>Embryophyta</taxon>
        <taxon>Tracheophyta</taxon>
        <taxon>Spermatophyta</taxon>
        <taxon>Magnoliopsida</taxon>
        <taxon>eudicotyledons</taxon>
        <taxon>Gunneridae</taxon>
        <taxon>Pentapetalae</taxon>
        <taxon>rosids</taxon>
        <taxon>fabids</taxon>
        <taxon>Fabales</taxon>
        <taxon>Fabaceae</taxon>
        <taxon>Papilionoideae</taxon>
        <taxon>50 kb inversion clade</taxon>
        <taxon>dalbergioids sensu lato</taxon>
        <taxon>Dalbergieae</taxon>
        <taxon>Pterocarpus clade</taxon>
        <taxon>Stylosanthes</taxon>
    </lineage>
</organism>
<accession>A0ABU6X5P5</accession>
<feature type="compositionally biased region" description="Basic residues" evidence="1">
    <location>
        <begin position="24"/>
        <end position="34"/>
    </location>
</feature>
<dbReference type="InterPro" id="IPR035979">
    <property type="entry name" value="RBD_domain_sf"/>
</dbReference>
<feature type="compositionally biased region" description="Basic residues" evidence="1">
    <location>
        <begin position="234"/>
        <end position="248"/>
    </location>
</feature>
<name>A0ABU6X5P5_9FABA</name>
<sequence>MRGGERENQRDDERYTKGQCTVVSRRKPYSHWRSGHQPNQIHENDTKQRGGASFNERSKQGVEIEKNSYTIFADNLPVDSTKKWLWRVFSSTGRVIDIFLSRRVRARNPLKFSFIRLANTGGSQEDGVHENSDDIRHCSKHGGGTLVRQTLKSLPGSEMLVHWTQVDTNGDPIDSGSSSLSAPPGFDRIEQSESESSHSEREREEERVEKCVNHHGGKGRRKTVIRLNDQLKEKARKKKEVHRQKRHKLRKIREEEKEENWPMYEDDIEISEDDIEEIWRVGVKTGLGTDSEERAKKYLISKSKETNDNRKEGRKRRARSRKRYSSEVGVSQNCS</sequence>
<proteinExistence type="predicted"/>
<gene>
    <name evidence="2" type="ORF">PIB30_008808</name>
</gene>
<dbReference type="Gene3D" id="3.30.70.330">
    <property type="match status" value="1"/>
</dbReference>
<evidence type="ECO:0000313" key="2">
    <source>
        <dbReference type="EMBL" id="MED6192283.1"/>
    </source>
</evidence>
<dbReference type="SUPFAM" id="SSF54928">
    <property type="entry name" value="RNA-binding domain, RBD"/>
    <property type="match status" value="1"/>
</dbReference>
<feature type="compositionally biased region" description="Basic and acidic residues" evidence="1">
    <location>
        <begin position="187"/>
        <end position="212"/>
    </location>
</feature>
<reference evidence="2 3" key="1">
    <citation type="journal article" date="2023" name="Plants (Basel)">
        <title>Bridging the Gap: Combining Genomics and Transcriptomics Approaches to Understand Stylosanthes scabra, an Orphan Legume from the Brazilian Caatinga.</title>
        <authorList>
            <person name="Ferreira-Neto J.R.C."/>
            <person name="da Silva M.D."/>
            <person name="Binneck E."/>
            <person name="de Melo N.F."/>
            <person name="da Silva R.H."/>
            <person name="de Melo A.L.T.M."/>
            <person name="Pandolfi V."/>
            <person name="Bustamante F.O."/>
            <person name="Brasileiro-Vidal A.C."/>
            <person name="Benko-Iseppon A.M."/>
        </authorList>
    </citation>
    <scope>NUCLEOTIDE SEQUENCE [LARGE SCALE GENOMIC DNA]</scope>
    <source>
        <tissue evidence="2">Leaves</tissue>
    </source>
</reference>
<evidence type="ECO:0000313" key="3">
    <source>
        <dbReference type="Proteomes" id="UP001341840"/>
    </source>
</evidence>
<evidence type="ECO:0008006" key="4">
    <source>
        <dbReference type="Google" id="ProtNLM"/>
    </source>
</evidence>
<protein>
    <recommendedName>
        <fullName evidence="4">RRM domain-containing protein</fullName>
    </recommendedName>
</protein>
<feature type="compositionally biased region" description="Basic residues" evidence="1">
    <location>
        <begin position="312"/>
        <end position="323"/>
    </location>
</feature>